<protein>
    <submittedName>
        <fullName evidence="1">Uncharacterized protein</fullName>
    </submittedName>
</protein>
<evidence type="ECO:0000313" key="2">
    <source>
        <dbReference type="Proteomes" id="UP001600165"/>
    </source>
</evidence>
<gene>
    <name evidence="1" type="ORF">ACFVKH_00250</name>
</gene>
<keyword evidence="2" id="KW-1185">Reference proteome</keyword>
<dbReference type="EMBL" id="JBHZOL010000002">
    <property type="protein sequence ID" value="MFE4104685.1"/>
    <property type="molecule type" value="Genomic_DNA"/>
</dbReference>
<reference evidence="1 2" key="1">
    <citation type="submission" date="2024-10" db="EMBL/GenBank/DDBJ databases">
        <authorList>
            <person name="Ratan Roy A."/>
            <person name="Morales Sandoval P.H."/>
            <person name="De Los Santos Villalobos S."/>
            <person name="Chakraborty S."/>
            <person name="Mukherjee J."/>
        </authorList>
    </citation>
    <scope>NUCLEOTIDE SEQUENCE [LARGE SCALE GENOMIC DNA]</scope>
    <source>
        <strain evidence="1 2">S1</strain>
    </source>
</reference>
<dbReference type="Proteomes" id="UP001600165">
    <property type="component" value="Unassembled WGS sequence"/>
</dbReference>
<dbReference type="RefSeq" id="WP_377960202.1">
    <property type="nucleotide sequence ID" value="NZ_JBHZOL010000002.1"/>
</dbReference>
<comment type="caution">
    <text evidence="1">The sequence shown here is derived from an EMBL/GenBank/DDBJ whole genome shotgun (WGS) entry which is preliminary data.</text>
</comment>
<proteinExistence type="predicted"/>
<organism evidence="1 2">
    <name type="scientific">Almyronema epifaneia S1</name>
    <dbReference type="NCBI Taxonomy" id="2991925"/>
    <lineage>
        <taxon>Bacteria</taxon>
        <taxon>Bacillati</taxon>
        <taxon>Cyanobacteriota</taxon>
        <taxon>Cyanophyceae</taxon>
        <taxon>Nodosilineales</taxon>
        <taxon>Nodosilineaceae</taxon>
        <taxon>Almyronema</taxon>
        <taxon>Almyronema epifaneia</taxon>
    </lineage>
</organism>
<name>A0ABW6IAG0_9CYAN</name>
<evidence type="ECO:0000313" key="1">
    <source>
        <dbReference type="EMBL" id="MFE4104685.1"/>
    </source>
</evidence>
<accession>A0ABW6IAG0</accession>
<sequence length="71" mass="7887">MKQASTGEVEKMARLLAEQVAAPTARFRATDKACFVNLDVNSLRCFSNFPITVSKWAISEESLKSGPYFDI</sequence>